<sequence length="371" mass="42051">MSTGRLYFLDNLKWFIIWLMVVFHGAMCYMAYAPDWWYVVDKANPVLSATLFVCWADIFIMPVMFFISGYFGLMSMARHGIRLFWQKKVARIILPWLFGSIFIAPLVTYIILASRQAAMGFWEFYTTLFWGPFYQQAQYWYLGALLALYVLLMAAVRIFPGLSEQRAGKPGAGLFAAMFLLAAVSIGLISSHMNPDTWRFFAYILVLQPVRIPLYIMVFFAGAWAWRQKWFADGGYVPGAGKWGAAFALTGGVYLWQKFVLPVLGLSTGTMVWVNAVTMGAFAISSLFFLLGLFYLYFNSAGRYLSVLGGTSYGVYYLHMPILFPIAWAFVGVDMNVYLKYICVCVLTLVVCYAGSHYGLSHIKSFALSKK</sequence>
<feature type="transmembrane region" description="Helical" evidence="1">
    <location>
        <begin position="171"/>
        <end position="189"/>
    </location>
</feature>
<feature type="transmembrane region" description="Helical" evidence="1">
    <location>
        <begin position="92"/>
        <end position="112"/>
    </location>
</feature>
<dbReference type="Proteomes" id="UP000183469">
    <property type="component" value="Unassembled WGS sequence"/>
</dbReference>
<feature type="transmembrane region" description="Helical" evidence="1">
    <location>
        <begin position="201"/>
        <end position="224"/>
    </location>
</feature>
<keyword evidence="1" id="KW-0472">Membrane</keyword>
<gene>
    <name evidence="3" type="ORF">SAMN05660648_01847</name>
</gene>
<dbReference type="OrthoDB" id="5446016at2"/>
<feature type="transmembrane region" description="Helical" evidence="1">
    <location>
        <begin position="46"/>
        <end position="71"/>
    </location>
</feature>
<keyword evidence="3" id="KW-0808">Transferase</keyword>
<dbReference type="InterPro" id="IPR002656">
    <property type="entry name" value="Acyl_transf_3_dom"/>
</dbReference>
<evidence type="ECO:0000313" key="4">
    <source>
        <dbReference type="Proteomes" id="UP000183469"/>
    </source>
</evidence>
<organism evidence="3 4">
    <name type="scientific">Selenomonas ruminantium</name>
    <dbReference type="NCBI Taxonomy" id="971"/>
    <lineage>
        <taxon>Bacteria</taxon>
        <taxon>Bacillati</taxon>
        <taxon>Bacillota</taxon>
        <taxon>Negativicutes</taxon>
        <taxon>Selenomonadales</taxon>
        <taxon>Selenomonadaceae</taxon>
        <taxon>Selenomonas</taxon>
    </lineage>
</organism>
<accession>A0A1H3Y7E3</accession>
<feature type="domain" description="Acyltransferase 3" evidence="2">
    <location>
        <begin position="7"/>
        <end position="354"/>
    </location>
</feature>
<dbReference type="PANTHER" id="PTHR36927">
    <property type="entry name" value="BLR4337 PROTEIN"/>
    <property type="match status" value="1"/>
</dbReference>
<evidence type="ECO:0000259" key="2">
    <source>
        <dbReference type="Pfam" id="PF01757"/>
    </source>
</evidence>
<feature type="transmembrane region" description="Helical" evidence="1">
    <location>
        <begin position="310"/>
        <end position="331"/>
    </location>
</feature>
<feature type="transmembrane region" description="Helical" evidence="1">
    <location>
        <begin position="276"/>
        <end position="298"/>
    </location>
</feature>
<dbReference type="RefSeq" id="WP_074672266.1">
    <property type="nucleotide sequence ID" value="NZ_FNQG01000007.1"/>
</dbReference>
<feature type="transmembrane region" description="Helical" evidence="1">
    <location>
        <begin position="12"/>
        <end position="34"/>
    </location>
</feature>
<evidence type="ECO:0000256" key="1">
    <source>
        <dbReference type="SAM" id="Phobius"/>
    </source>
</evidence>
<dbReference type="EMBL" id="FNQG01000007">
    <property type="protein sequence ID" value="SEA07576.1"/>
    <property type="molecule type" value="Genomic_DNA"/>
</dbReference>
<feature type="transmembrane region" description="Helical" evidence="1">
    <location>
        <begin position="139"/>
        <end position="159"/>
    </location>
</feature>
<feature type="transmembrane region" description="Helical" evidence="1">
    <location>
        <begin position="337"/>
        <end position="360"/>
    </location>
</feature>
<reference evidence="3 4" key="1">
    <citation type="submission" date="2016-10" db="EMBL/GenBank/DDBJ databases">
        <authorList>
            <person name="de Groot N.N."/>
        </authorList>
    </citation>
    <scope>NUCLEOTIDE SEQUENCE [LARGE SCALE GENOMIC DNA]</scope>
    <source>
        <strain evidence="3 4">DSM 2872</strain>
    </source>
</reference>
<evidence type="ECO:0000313" key="3">
    <source>
        <dbReference type="EMBL" id="SEA07576.1"/>
    </source>
</evidence>
<dbReference type="InterPro" id="IPR050623">
    <property type="entry name" value="Glucan_succinyl_AcylTrfase"/>
</dbReference>
<proteinExistence type="predicted"/>
<keyword evidence="1" id="KW-1133">Transmembrane helix</keyword>
<feature type="transmembrane region" description="Helical" evidence="1">
    <location>
        <begin position="236"/>
        <end position="256"/>
    </location>
</feature>
<name>A0A1H3Y7E3_SELRU</name>
<keyword evidence="1" id="KW-0812">Transmembrane</keyword>
<dbReference type="GO" id="GO:0016747">
    <property type="term" value="F:acyltransferase activity, transferring groups other than amino-acyl groups"/>
    <property type="evidence" value="ECO:0007669"/>
    <property type="project" value="InterPro"/>
</dbReference>
<dbReference type="Pfam" id="PF01757">
    <property type="entry name" value="Acyl_transf_3"/>
    <property type="match status" value="1"/>
</dbReference>
<keyword evidence="3" id="KW-0012">Acyltransferase</keyword>
<protein>
    <submittedName>
        <fullName evidence="3">Acyltransferase family protein</fullName>
    </submittedName>
</protein>
<dbReference type="AlphaFoldDB" id="A0A1H3Y7E3"/>